<accession>A0A8S3SHD2</accession>
<dbReference type="PANTHER" id="PTHR18945">
    <property type="entry name" value="NEUROTRANSMITTER GATED ION CHANNEL"/>
    <property type="match status" value="1"/>
</dbReference>
<dbReference type="GO" id="GO:0005230">
    <property type="term" value="F:extracellular ligand-gated monoatomic ion channel activity"/>
    <property type="evidence" value="ECO:0007669"/>
    <property type="project" value="InterPro"/>
</dbReference>
<name>A0A8S3SHD2_MYTED</name>
<sequence>MLLSETYTLTSTKFLEIVFGGNSNLISYVWLTRNPGNIISAPHYSTPNLLSCTAFRSFNLSWPSDDRFVLLTDSGKVVFDWTSGDTLDIRGIGVRSGWGNDATWIVNHKAHTSGHYRGLKSTYGNMNLLRTTSANSLILCILVCDRDNNCIGINFHLKTKKCELIEGGQLIKKTANSEWMFYTKCLQGSVLMEDWLISTLLQDYNKLAYPGTTDNATVVVKHDMTLIRVVEFDGTKLTIDAWLGTEWRDPRFLWDSSPTNIRLPISLIWTPDIVLYDNPDTRLRFEPNAVIDQSGHVYYCQPIRLEVDNCRQFQDVFTCTLKFGSWTYDGFKIDLQNRSQVIDLSNFQLHTNYDIIDTSVVRNELHYACCPEPYPDITYTVNLKKIKTGWFDRL</sequence>
<proteinExistence type="predicted"/>
<evidence type="ECO:0000313" key="3">
    <source>
        <dbReference type="EMBL" id="CAG2216318.1"/>
    </source>
</evidence>
<dbReference type="InterPro" id="IPR036734">
    <property type="entry name" value="Neur_chan_lig-bd_sf"/>
</dbReference>
<dbReference type="GO" id="GO:0004888">
    <property type="term" value="F:transmembrane signaling receptor activity"/>
    <property type="evidence" value="ECO:0007669"/>
    <property type="project" value="InterPro"/>
</dbReference>
<dbReference type="Pfam" id="PF02931">
    <property type="entry name" value="Neur_chan_LBD"/>
    <property type="match status" value="1"/>
</dbReference>
<dbReference type="EMBL" id="CAJPWZ010001478">
    <property type="protein sequence ID" value="CAG2216318.1"/>
    <property type="molecule type" value="Genomic_DNA"/>
</dbReference>
<dbReference type="GO" id="GO:0016020">
    <property type="term" value="C:membrane"/>
    <property type="evidence" value="ECO:0007669"/>
    <property type="project" value="InterPro"/>
</dbReference>
<gene>
    <name evidence="3" type="ORF">MEDL_30048</name>
</gene>
<keyword evidence="4" id="KW-1185">Reference proteome</keyword>
<dbReference type="InterPro" id="IPR022041">
    <property type="entry name" value="Methyltransf_FA"/>
</dbReference>
<dbReference type="InterPro" id="IPR006201">
    <property type="entry name" value="Neur_channel"/>
</dbReference>
<organism evidence="3 4">
    <name type="scientific">Mytilus edulis</name>
    <name type="common">Blue mussel</name>
    <dbReference type="NCBI Taxonomy" id="6550"/>
    <lineage>
        <taxon>Eukaryota</taxon>
        <taxon>Metazoa</taxon>
        <taxon>Spiralia</taxon>
        <taxon>Lophotrochozoa</taxon>
        <taxon>Mollusca</taxon>
        <taxon>Bivalvia</taxon>
        <taxon>Autobranchia</taxon>
        <taxon>Pteriomorphia</taxon>
        <taxon>Mytilida</taxon>
        <taxon>Mytiloidea</taxon>
        <taxon>Mytilidae</taxon>
        <taxon>Mytilinae</taxon>
        <taxon>Mytilus</taxon>
    </lineage>
</organism>
<feature type="domain" description="Farnesoic acid O-methyl transferase" evidence="2">
    <location>
        <begin position="3"/>
        <end position="108"/>
    </location>
</feature>
<dbReference type="AlphaFoldDB" id="A0A8S3SHD2"/>
<evidence type="ECO:0000259" key="1">
    <source>
        <dbReference type="Pfam" id="PF02931"/>
    </source>
</evidence>
<reference evidence="3" key="1">
    <citation type="submission" date="2021-03" db="EMBL/GenBank/DDBJ databases">
        <authorList>
            <person name="Bekaert M."/>
        </authorList>
    </citation>
    <scope>NUCLEOTIDE SEQUENCE</scope>
</reference>
<dbReference type="SUPFAM" id="SSF63712">
    <property type="entry name" value="Nicotinic receptor ligand binding domain-like"/>
    <property type="match status" value="1"/>
</dbReference>
<dbReference type="Proteomes" id="UP000683360">
    <property type="component" value="Unassembled WGS sequence"/>
</dbReference>
<dbReference type="OrthoDB" id="410315at2759"/>
<comment type="caution">
    <text evidence="3">The sequence shown here is derived from an EMBL/GenBank/DDBJ whole genome shotgun (WGS) entry which is preliminary data.</text>
</comment>
<dbReference type="Gene3D" id="2.70.170.10">
    <property type="entry name" value="Neurotransmitter-gated ion-channel ligand-binding domain"/>
    <property type="match status" value="1"/>
</dbReference>
<dbReference type="Pfam" id="PF12248">
    <property type="entry name" value="Methyltransf_FA"/>
    <property type="match status" value="1"/>
</dbReference>
<feature type="domain" description="Neurotransmitter-gated ion-channel ligand-binding" evidence="1">
    <location>
        <begin position="196"/>
        <end position="384"/>
    </location>
</feature>
<evidence type="ECO:0000313" key="4">
    <source>
        <dbReference type="Proteomes" id="UP000683360"/>
    </source>
</evidence>
<protein>
    <submittedName>
        <fullName evidence="3">Uncharacterized protein</fullName>
    </submittedName>
</protein>
<dbReference type="InterPro" id="IPR006202">
    <property type="entry name" value="Neur_chan_lig-bd"/>
</dbReference>
<evidence type="ECO:0000259" key="2">
    <source>
        <dbReference type="Pfam" id="PF12248"/>
    </source>
</evidence>